<comment type="similarity">
    <text evidence="1 2">Belongs to the UPF0235 family.</text>
</comment>
<dbReference type="HAMAP" id="MF_00634">
    <property type="entry name" value="UPF0235"/>
    <property type="match status" value="1"/>
</dbReference>
<gene>
    <name evidence="3" type="ORF">SAMN05660686_03747</name>
</gene>
<protein>
    <recommendedName>
        <fullName evidence="2">UPF0235 protein SAMN05660686_03747</fullName>
    </recommendedName>
</protein>
<dbReference type="GO" id="GO:0005737">
    <property type="term" value="C:cytoplasm"/>
    <property type="evidence" value="ECO:0007669"/>
    <property type="project" value="TreeGrafter"/>
</dbReference>
<dbReference type="AlphaFoldDB" id="A0A8G2EXK4"/>
<evidence type="ECO:0000313" key="3">
    <source>
        <dbReference type="EMBL" id="SDG22524.1"/>
    </source>
</evidence>
<dbReference type="OrthoDB" id="9801972at2"/>
<sequence>MSSDEQCAFPLSPFSPQADRLHLRVRVTPKASAERIGAVVADETGEGWLQVAVTAVPEGGKANKAVIALLAKRWKLPKSTLEVVRGSTDRRKVVAIADPDPDALQARLAALIA</sequence>
<keyword evidence="4" id="KW-1185">Reference proteome</keyword>
<dbReference type="Proteomes" id="UP000198615">
    <property type="component" value="Unassembled WGS sequence"/>
</dbReference>
<name>A0A8G2EXK4_9PROT</name>
<dbReference type="SMART" id="SM01152">
    <property type="entry name" value="DUF167"/>
    <property type="match status" value="1"/>
</dbReference>
<dbReference type="PANTHER" id="PTHR13420">
    <property type="entry name" value="UPF0235 PROTEIN C15ORF40"/>
    <property type="match status" value="1"/>
</dbReference>
<reference evidence="3 4" key="1">
    <citation type="submission" date="2016-10" db="EMBL/GenBank/DDBJ databases">
        <authorList>
            <person name="Varghese N."/>
            <person name="Submissions S."/>
        </authorList>
    </citation>
    <scope>NUCLEOTIDE SEQUENCE [LARGE SCALE GENOMIC DNA]</scope>
    <source>
        <strain evidence="3 4">DSM 18839</strain>
    </source>
</reference>
<accession>A0A8G2EXK4</accession>
<dbReference type="Pfam" id="PF02594">
    <property type="entry name" value="DUF167"/>
    <property type="match status" value="1"/>
</dbReference>
<evidence type="ECO:0000313" key="4">
    <source>
        <dbReference type="Proteomes" id="UP000198615"/>
    </source>
</evidence>
<dbReference type="Gene3D" id="3.30.1200.10">
    <property type="entry name" value="YggU-like"/>
    <property type="match status" value="1"/>
</dbReference>
<dbReference type="PANTHER" id="PTHR13420:SF7">
    <property type="entry name" value="UPF0235 PROTEIN C15ORF40"/>
    <property type="match status" value="1"/>
</dbReference>
<dbReference type="InterPro" id="IPR036591">
    <property type="entry name" value="YggU-like_sf"/>
</dbReference>
<evidence type="ECO:0000256" key="2">
    <source>
        <dbReference type="HAMAP-Rule" id="MF_00634"/>
    </source>
</evidence>
<dbReference type="EMBL" id="FNBW01000012">
    <property type="protein sequence ID" value="SDG22524.1"/>
    <property type="molecule type" value="Genomic_DNA"/>
</dbReference>
<dbReference type="RefSeq" id="WP_093152707.1">
    <property type="nucleotide sequence ID" value="NZ_FNBW01000012.1"/>
</dbReference>
<dbReference type="NCBIfam" id="TIGR00251">
    <property type="entry name" value="DUF167 family protein"/>
    <property type="match status" value="1"/>
</dbReference>
<evidence type="ECO:0000256" key="1">
    <source>
        <dbReference type="ARBA" id="ARBA00010364"/>
    </source>
</evidence>
<dbReference type="InterPro" id="IPR003746">
    <property type="entry name" value="DUF167"/>
</dbReference>
<proteinExistence type="inferred from homology"/>
<comment type="caution">
    <text evidence="3">The sequence shown here is derived from an EMBL/GenBank/DDBJ whole genome shotgun (WGS) entry which is preliminary data.</text>
</comment>
<dbReference type="SUPFAM" id="SSF69786">
    <property type="entry name" value="YggU-like"/>
    <property type="match status" value="1"/>
</dbReference>
<organism evidence="3 4">
    <name type="scientific">Thalassobaculum litoreum DSM 18839</name>
    <dbReference type="NCBI Taxonomy" id="1123362"/>
    <lineage>
        <taxon>Bacteria</taxon>
        <taxon>Pseudomonadati</taxon>
        <taxon>Pseudomonadota</taxon>
        <taxon>Alphaproteobacteria</taxon>
        <taxon>Rhodospirillales</taxon>
        <taxon>Thalassobaculaceae</taxon>
        <taxon>Thalassobaculum</taxon>
    </lineage>
</organism>